<dbReference type="Gene3D" id="3.40.50.300">
    <property type="entry name" value="P-loop containing nucleotide triphosphate hydrolases"/>
    <property type="match status" value="1"/>
</dbReference>
<dbReference type="RefSeq" id="WP_244882053.1">
    <property type="nucleotide sequence ID" value="NZ_MDCJ01000002.1"/>
</dbReference>
<protein>
    <recommendedName>
        <fullName evidence="3">Helicase HerA central domain-containing protein</fullName>
    </recommendedName>
</protein>
<evidence type="ECO:0000313" key="1">
    <source>
        <dbReference type="EMBL" id="ODS10154.1"/>
    </source>
</evidence>
<proteinExistence type="predicted"/>
<dbReference type="CDD" id="cd01127">
    <property type="entry name" value="TrwB_TraG_TraD_VirD4"/>
    <property type="match status" value="1"/>
</dbReference>
<name>A0A1E3WK71_9VIBR</name>
<dbReference type="SUPFAM" id="SSF52540">
    <property type="entry name" value="P-loop containing nucleoside triphosphate hydrolases"/>
    <property type="match status" value="1"/>
</dbReference>
<reference evidence="1 2" key="1">
    <citation type="submission" date="2016-08" db="EMBL/GenBank/DDBJ databases">
        <title>Genome sequencing of Vibrio scophthalmi strain FP3289, an isolated from Paralichthys olivaceus.</title>
        <authorList>
            <person name="Han H.-J."/>
        </authorList>
    </citation>
    <scope>NUCLEOTIDE SEQUENCE [LARGE SCALE GENOMIC DNA]</scope>
    <source>
        <strain evidence="1 2">FP3289</strain>
    </source>
</reference>
<accession>A0A1E3WK71</accession>
<sequence length="238" mass="26418">MAKKPLSVAFPMPKNANNSHRNEHGFYVATSEGGKTSALKLLNRIKATDQVLFFDPYGDYHGAFKGQAVTVCNTIGDFHRAAAIGRKTTKGFKIAYTPPVAKQRDFDLFCGVVWSLGDGKHRKKLHCVLEEVAQFCQGNAKADGYLGNLISVGRKFGLVVSTLFQRGQEVPKTIIGNSTYKWIGMQERDKDAAYLAEETGVPFEEIKSLVQLEYIIKLPGHKTNYKRGKLNFKTKLAA</sequence>
<gene>
    <name evidence="1" type="ORF">VSF3289_00409</name>
</gene>
<dbReference type="InterPro" id="IPR027417">
    <property type="entry name" value="P-loop_NTPase"/>
</dbReference>
<evidence type="ECO:0000313" key="2">
    <source>
        <dbReference type="Proteomes" id="UP000095131"/>
    </source>
</evidence>
<comment type="caution">
    <text evidence="1">The sequence shown here is derived from an EMBL/GenBank/DDBJ whole genome shotgun (WGS) entry which is preliminary data.</text>
</comment>
<evidence type="ECO:0008006" key="3">
    <source>
        <dbReference type="Google" id="ProtNLM"/>
    </source>
</evidence>
<dbReference type="PATRIC" id="fig|45658.8.peg.396"/>
<dbReference type="Proteomes" id="UP000095131">
    <property type="component" value="Unassembled WGS sequence"/>
</dbReference>
<dbReference type="AlphaFoldDB" id="A0A1E3WK71"/>
<organism evidence="1 2">
    <name type="scientific">Vibrio scophthalmi</name>
    <dbReference type="NCBI Taxonomy" id="45658"/>
    <lineage>
        <taxon>Bacteria</taxon>
        <taxon>Pseudomonadati</taxon>
        <taxon>Pseudomonadota</taxon>
        <taxon>Gammaproteobacteria</taxon>
        <taxon>Vibrionales</taxon>
        <taxon>Vibrionaceae</taxon>
        <taxon>Vibrio</taxon>
    </lineage>
</organism>
<dbReference type="EMBL" id="MDCJ01000002">
    <property type="protein sequence ID" value="ODS10154.1"/>
    <property type="molecule type" value="Genomic_DNA"/>
</dbReference>